<dbReference type="SUPFAM" id="SSF51658">
    <property type="entry name" value="Xylose isomerase-like"/>
    <property type="match status" value="1"/>
</dbReference>
<comment type="function">
    <text evidence="6">Catalyzes the interconversion of L-rhamnose and L-rhamnulose.</text>
</comment>
<sequence>MMDSAKIEKTYHLARERYSQLGVNSDRALEILENVSLSLHCWQGDDLGGFEKLDSRLEGGGLQVTGNYPGRARTVDELRMDLKKAYSLIPGCHRLNLHAIYGDFGGKPVDRNEINLEHYKGWIDWAKQEGLKLDFNPTCFSHPKANSGFTLSSKDEEIREFWIEHVKRCREISAKIGKELQSPCIHNLWIPDGTKDIPVDRWAHRSLLREALDEIYAVEYSPLEMKDSIESKLFGIGSESFVVGSHEFYLGYALSRGKMLCLDLGHFHPTESVADKISSILQFSEELLLHISRGVRWDSDHVVILNDEVKSLTEEIVRSNALDRVHIALDFFDASMNRIGAWVIGARATLKGLLCALLEPLEKLREAENSGNNFARLALIEELKTMPFGPVWDYCCLRMNVPAGESWMEEVKRYEEEVTNRR</sequence>
<keyword evidence="5 6" id="KW-0684">Rhamnose metabolism</keyword>
<dbReference type="GO" id="GO:0019324">
    <property type="term" value="P:L-lyxose metabolic process"/>
    <property type="evidence" value="ECO:0007669"/>
    <property type="project" value="TreeGrafter"/>
</dbReference>
<dbReference type="Proteomes" id="UP000051861">
    <property type="component" value="Unassembled WGS sequence"/>
</dbReference>
<evidence type="ECO:0000256" key="3">
    <source>
        <dbReference type="ARBA" id="ARBA00023211"/>
    </source>
</evidence>
<evidence type="ECO:0000256" key="6">
    <source>
        <dbReference type="HAMAP-Rule" id="MF_00541"/>
    </source>
</evidence>
<keyword evidence="1 6" id="KW-0963">Cytoplasm</keyword>
<keyword evidence="3 6" id="KW-0464">Manganese</keyword>
<dbReference type="InterPro" id="IPR050337">
    <property type="entry name" value="L-rhamnose_isomerase"/>
</dbReference>
<comment type="caution">
    <text evidence="8">The sequence shown here is derived from an EMBL/GenBank/DDBJ whole genome shotgun (WGS) entry which is preliminary data.</text>
</comment>
<dbReference type="Gene3D" id="3.20.20.150">
    <property type="entry name" value="Divalent-metal-dependent TIM barrel enzymes"/>
    <property type="match status" value="1"/>
</dbReference>
<comment type="pathway">
    <text evidence="6">Carbohydrate degradation; L-rhamnose degradation; glycerone phosphate from L-rhamnose: step 1/3.</text>
</comment>
<gene>
    <name evidence="6" type="primary">rhaA</name>
    <name evidence="8" type="ORF">AMJ44_04945</name>
</gene>
<comment type="similarity">
    <text evidence="6">Belongs to the rhamnose isomerase family.</text>
</comment>
<dbReference type="EMBL" id="LIZX01000035">
    <property type="protein sequence ID" value="KPJ68951.1"/>
    <property type="molecule type" value="Genomic_DNA"/>
</dbReference>
<feature type="binding site" evidence="6">
    <location>
        <position position="266"/>
    </location>
    <ligand>
        <name>Mn(2+)</name>
        <dbReference type="ChEBI" id="CHEBI:29035"/>
    </ligand>
</feature>
<evidence type="ECO:0000256" key="4">
    <source>
        <dbReference type="ARBA" id="ARBA00023235"/>
    </source>
</evidence>
<evidence type="ECO:0000256" key="7">
    <source>
        <dbReference type="NCBIfam" id="TIGR01748"/>
    </source>
</evidence>
<comment type="catalytic activity">
    <reaction evidence="6">
        <text>L-rhamnopyranose = L-rhamnulose</text>
        <dbReference type="Rhea" id="RHEA:23160"/>
        <dbReference type="ChEBI" id="CHEBI:17897"/>
        <dbReference type="ChEBI" id="CHEBI:62346"/>
        <dbReference type="EC" id="5.3.1.14"/>
    </reaction>
</comment>
<dbReference type="InterPro" id="IPR009308">
    <property type="entry name" value="Rhamnose_isomerase"/>
</dbReference>
<evidence type="ECO:0000256" key="5">
    <source>
        <dbReference type="ARBA" id="ARBA00023308"/>
    </source>
</evidence>
<organism evidence="8 9">
    <name type="scientific">candidate division WOR-1 bacterium DG_54_3</name>
    <dbReference type="NCBI Taxonomy" id="1703775"/>
    <lineage>
        <taxon>Bacteria</taxon>
        <taxon>Bacillati</taxon>
        <taxon>Saganbacteria</taxon>
    </lineage>
</organism>
<evidence type="ECO:0000313" key="8">
    <source>
        <dbReference type="EMBL" id="KPJ68951.1"/>
    </source>
</evidence>
<keyword evidence="4 6" id="KW-0413">Isomerase</keyword>
<dbReference type="PATRIC" id="fig|1703775.3.peg.1728"/>
<evidence type="ECO:0000313" key="9">
    <source>
        <dbReference type="Proteomes" id="UP000051861"/>
    </source>
</evidence>
<dbReference type="GO" id="GO:0005737">
    <property type="term" value="C:cytoplasm"/>
    <property type="evidence" value="ECO:0007669"/>
    <property type="project" value="UniProtKB-SubCell"/>
</dbReference>
<keyword evidence="2 6" id="KW-0479">Metal-binding</keyword>
<dbReference type="GO" id="GO:0019301">
    <property type="term" value="P:rhamnose catabolic process"/>
    <property type="evidence" value="ECO:0007669"/>
    <property type="project" value="UniProtKB-UniRule"/>
</dbReference>
<feature type="binding site" evidence="6">
    <location>
        <position position="300"/>
    </location>
    <ligand>
        <name>Mn(2+)</name>
        <dbReference type="ChEBI" id="CHEBI:29035"/>
    </ligand>
</feature>
<reference evidence="8 9" key="1">
    <citation type="journal article" date="2015" name="Microbiome">
        <title>Genomic resolution of linkages in carbon, nitrogen, and sulfur cycling among widespread estuary sediment bacteria.</title>
        <authorList>
            <person name="Baker B.J."/>
            <person name="Lazar C.S."/>
            <person name="Teske A.P."/>
            <person name="Dick G.J."/>
        </authorList>
    </citation>
    <scope>NUCLEOTIDE SEQUENCE [LARGE SCALE GENOMIC DNA]</scope>
    <source>
        <strain evidence="8">DG_54_3</strain>
    </source>
</reference>
<dbReference type="PANTHER" id="PTHR30268">
    <property type="entry name" value="L-RHAMNOSE ISOMERASE"/>
    <property type="match status" value="1"/>
</dbReference>
<name>A0A0S7Y2G3_UNCSA</name>
<dbReference type="GO" id="GO:0030145">
    <property type="term" value="F:manganese ion binding"/>
    <property type="evidence" value="ECO:0007669"/>
    <property type="project" value="UniProtKB-UniRule"/>
</dbReference>
<comment type="subcellular location">
    <subcellularLocation>
        <location evidence="6">Cytoplasm</location>
    </subcellularLocation>
</comment>
<dbReference type="Pfam" id="PF06134">
    <property type="entry name" value="RhaA"/>
    <property type="match status" value="1"/>
</dbReference>
<dbReference type="NCBIfam" id="NF002203">
    <property type="entry name" value="PRK01076.1"/>
    <property type="match status" value="1"/>
</dbReference>
<dbReference type="InterPro" id="IPR036237">
    <property type="entry name" value="Xyl_isomerase-like_sf"/>
</dbReference>
<dbReference type="GO" id="GO:0008740">
    <property type="term" value="F:L-rhamnose isomerase activity"/>
    <property type="evidence" value="ECO:0007669"/>
    <property type="project" value="UniProtKB-UniRule"/>
</dbReference>
<accession>A0A0S7Y2G3</accession>
<dbReference type="HAMAP" id="MF_00541">
    <property type="entry name" value="RhaA"/>
    <property type="match status" value="1"/>
</dbReference>
<dbReference type="NCBIfam" id="TIGR01748">
    <property type="entry name" value="rhaA"/>
    <property type="match status" value="1"/>
</dbReference>
<evidence type="ECO:0000256" key="1">
    <source>
        <dbReference type="ARBA" id="ARBA00022490"/>
    </source>
</evidence>
<dbReference type="EC" id="5.3.1.14" evidence="6 7"/>
<dbReference type="UniPathway" id="UPA00541">
    <property type="reaction ID" value="UER00601"/>
</dbReference>
<comment type="cofactor">
    <cofactor evidence="6">
        <name>Mn(2+)</name>
        <dbReference type="ChEBI" id="CHEBI:29035"/>
    </cofactor>
    <text evidence="6">Binds 1 Mn(2+) ion per subunit.</text>
</comment>
<proteinExistence type="inferred from homology"/>
<dbReference type="AlphaFoldDB" id="A0A0S7Y2G3"/>
<evidence type="ECO:0000256" key="2">
    <source>
        <dbReference type="ARBA" id="ARBA00022723"/>
    </source>
</evidence>
<dbReference type="PANTHER" id="PTHR30268:SF0">
    <property type="entry name" value="L-RHAMNOSE ISOMERASE"/>
    <property type="match status" value="1"/>
</dbReference>
<protein>
    <recommendedName>
        <fullName evidence="6 7">L-rhamnose isomerase</fullName>
        <ecNumber evidence="6 7">5.3.1.14</ecNumber>
    </recommendedName>
</protein>
<feature type="binding site" evidence="6">
    <location>
        <position position="298"/>
    </location>
    <ligand>
        <name>Mn(2+)</name>
        <dbReference type="ChEBI" id="CHEBI:29035"/>
    </ligand>
</feature>